<proteinExistence type="predicted"/>
<evidence type="ECO:0000313" key="4">
    <source>
        <dbReference type="EMBL" id="ABS63677.1"/>
    </source>
</evidence>
<feature type="domain" description="N-acetyltransferase" evidence="3">
    <location>
        <begin position="3"/>
        <end position="158"/>
    </location>
</feature>
<dbReference type="CDD" id="cd04301">
    <property type="entry name" value="NAT_SF"/>
    <property type="match status" value="1"/>
</dbReference>
<dbReference type="Proteomes" id="UP000006377">
    <property type="component" value="Chromosome"/>
</dbReference>
<dbReference type="InterPro" id="IPR000182">
    <property type="entry name" value="GNAT_dom"/>
</dbReference>
<dbReference type="PROSITE" id="PS51186">
    <property type="entry name" value="GNAT"/>
    <property type="match status" value="1"/>
</dbReference>
<evidence type="ECO:0000256" key="1">
    <source>
        <dbReference type="ARBA" id="ARBA00022679"/>
    </source>
</evidence>
<dbReference type="Pfam" id="PF00583">
    <property type="entry name" value="Acetyltransf_1"/>
    <property type="match status" value="1"/>
</dbReference>
<dbReference type="EMBL" id="CP000774">
    <property type="protein sequence ID" value="ABS63677.1"/>
    <property type="molecule type" value="Genomic_DNA"/>
</dbReference>
<dbReference type="InterPro" id="IPR050832">
    <property type="entry name" value="Bact_Acetyltransf"/>
</dbReference>
<keyword evidence="5" id="KW-1185">Reference proteome</keyword>
<evidence type="ECO:0000259" key="3">
    <source>
        <dbReference type="PROSITE" id="PS51186"/>
    </source>
</evidence>
<name>A7HUU4_PARL1</name>
<keyword evidence="2" id="KW-0012">Acyltransferase</keyword>
<protein>
    <submittedName>
        <fullName evidence="4">GCN5-related N-acetyltransferase</fullName>
    </submittedName>
</protein>
<keyword evidence="1 4" id="KW-0808">Transferase</keyword>
<gene>
    <name evidence="4" type="ordered locus">Plav_2063</name>
</gene>
<dbReference type="eggNOG" id="COG0456">
    <property type="taxonomic scope" value="Bacteria"/>
</dbReference>
<dbReference type="GO" id="GO:0016747">
    <property type="term" value="F:acyltransferase activity, transferring groups other than amino-acyl groups"/>
    <property type="evidence" value="ECO:0007669"/>
    <property type="project" value="InterPro"/>
</dbReference>
<dbReference type="AlphaFoldDB" id="A7HUU4"/>
<dbReference type="OrthoDB" id="9794566at2"/>
<sequence>MTPIIREARAGDRSALIRLMGALNDFETEIEENRADASAAAEHFAWVEGQIEAQGGVMLVAEAQGRVAGFICYTFEEDPGAFVRPEYRRHAMIWDISVDEASRGQGIGQLLLNAAETHAKASGIGEIRLYVLEGNARAQRIYREAGYRNYERLMSKRL</sequence>
<dbReference type="SUPFAM" id="SSF55729">
    <property type="entry name" value="Acyl-CoA N-acyltransferases (Nat)"/>
    <property type="match status" value="1"/>
</dbReference>
<dbReference type="RefSeq" id="WP_012110981.1">
    <property type="nucleotide sequence ID" value="NC_009719.1"/>
</dbReference>
<dbReference type="HOGENOM" id="CLU_138340_0_0_5"/>
<organism evidence="4 5">
    <name type="scientific">Parvibaculum lavamentivorans (strain DS-1 / DSM 13023 / NCIMB 13966)</name>
    <dbReference type="NCBI Taxonomy" id="402881"/>
    <lineage>
        <taxon>Bacteria</taxon>
        <taxon>Pseudomonadati</taxon>
        <taxon>Pseudomonadota</taxon>
        <taxon>Alphaproteobacteria</taxon>
        <taxon>Hyphomicrobiales</taxon>
        <taxon>Parvibaculaceae</taxon>
        <taxon>Parvibaculum</taxon>
    </lineage>
</organism>
<dbReference type="InterPro" id="IPR016181">
    <property type="entry name" value="Acyl_CoA_acyltransferase"/>
</dbReference>
<reference evidence="4 5" key="1">
    <citation type="journal article" date="2011" name="Stand. Genomic Sci.">
        <title>Complete genome sequence of Parvibaculum lavamentivorans type strain (DS-1(T)).</title>
        <authorList>
            <person name="Schleheck D."/>
            <person name="Weiss M."/>
            <person name="Pitluck S."/>
            <person name="Bruce D."/>
            <person name="Land M.L."/>
            <person name="Han S."/>
            <person name="Saunders E."/>
            <person name="Tapia R."/>
            <person name="Detter C."/>
            <person name="Brettin T."/>
            <person name="Han J."/>
            <person name="Woyke T."/>
            <person name="Goodwin L."/>
            <person name="Pennacchio L."/>
            <person name="Nolan M."/>
            <person name="Cook A.M."/>
            <person name="Kjelleberg S."/>
            <person name="Thomas T."/>
        </authorList>
    </citation>
    <scope>NUCLEOTIDE SEQUENCE [LARGE SCALE GENOMIC DNA]</scope>
    <source>
        <strain evidence="5">DS-1 / DSM 13023 / NCIMB 13966</strain>
    </source>
</reference>
<dbReference type="STRING" id="402881.Plav_2063"/>
<accession>A7HUU4</accession>
<dbReference type="PANTHER" id="PTHR43877:SF2">
    <property type="entry name" value="AMINOALKYLPHOSPHONATE N-ACETYLTRANSFERASE-RELATED"/>
    <property type="match status" value="1"/>
</dbReference>
<dbReference type="KEGG" id="pla:Plav_2063"/>
<dbReference type="Gene3D" id="3.40.630.30">
    <property type="match status" value="1"/>
</dbReference>
<evidence type="ECO:0000313" key="5">
    <source>
        <dbReference type="Proteomes" id="UP000006377"/>
    </source>
</evidence>
<evidence type="ECO:0000256" key="2">
    <source>
        <dbReference type="ARBA" id="ARBA00023315"/>
    </source>
</evidence>
<dbReference type="PANTHER" id="PTHR43877">
    <property type="entry name" value="AMINOALKYLPHOSPHONATE N-ACETYLTRANSFERASE-RELATED-RELATED"/>
    <property type="match status" value="1"/>
</dbReference>